<dbReference type="InterPro" id="IPR006037">
    <property type="entry name" value="RCK_C"/>
</dbReference>
<dbReference type="PRINTS" id="PR00335">
    <property type="entry name" value="KUPTAKETRKA"/>
</dbReference>
<dbReference type="InterPro" id="IPR050721">
    <property type="entry name" value="Trk_Ktr_HKT_K-transport"/>
</dbReference>
<dbReference type="PROSITE" id="PS51201">
    <property type="entry name" value="RCK_N"/>
    <property type="match status" value="2"/>
</dbReference>
<evidence type="ECO:0000259" key="7">
    <source>
        <dbReference type="PROSITE" id="PS51202"/>
    </source>
</evidence>
<dbReference type="GO" id="GO:0005886">
    <property type="term" value="C:plasma membrane"/>
    <property type="evidence" value="ECO:0007669"/>
    <property type="project" value="InterPro"/>
</dbReference>
<dbReference type="InterPro" id="IPR036721">
    <property type="entry name" value="RCK_C_sf"/>
</dbReference>
<dbReference type="NCBIfam" id="NF007031">
    <property type="entry name" value="PRK09496.1-2"/>
    <property type="match status" value="1"/>
</dbReference>
<dbReference type="PROSITE" id="PS51202">
    <property type="entry name" value="RCK_C"/>
    <property type="match status" value="1"/>
</dbReference>
<dbReference type="Gene3D" id="3.40.50.720">
    <property type="entry name" value="NAD(P)-binding Rossmann-like Domain"/>
    <property type="match status" value="2"/>
</dbReference>
<feature type="domain" description="RCK C-terminal" evidence="7">
    <location>
        <begin position="144"/>
        <end position="229"/>
    </location>
</feature>
<evidence type="ECO:0000256" key="3">
    <source>
        <dbReference type="ARBA" id="ARBA00022958"/>
    </source>
</evidence>
<dbReference type="Gene3D" id="3.30.70.1450">
    <property type="entry name" value="Regulator of K+ conductance, C-terminal domain"/>
    <property type="match status" value="1"/>
</dbReference>
<evidence type="ECO:0000313" key="8">
    <source>
        <dbReference type="EMBL" id="SVC37706.1"/>
    </source>
</evidence>
<name>A0A382LMB2_9ZZZZ</name>
<sequence>MKTIICGAGEVGKSIAEKLSKEGLEVTVVDESKEQLKKISETLDVKTIHGASSLPSILSSAGASECDILIAVTKSDENNMISCQIGYSLFKIPTKIARIRQQDYLKGEWISLYNKENLPIDAIISPENEVAKAIYRRLHAPGSIDMVELADNRLKLVGLKCEENCPILNTSIRDLSNKFKDILSNILLVFRGDEKFVVNSKTTLEKNDIVYFVVDNDNFLDAMKSFGHDETESQKIVIIGGGNIGYSLAKKIEEEDKNISTNLIEFNKARSEYLAANLKSVTVINGDGLENEILEEAGIAEADNLIAVTDDDENNILSS</sequence>
<protein>
    <recommendedName>
        <fullName evidence="9">RCK N-terminal domain-containing protein</fullName>
    </recommendedName>
</protein>
<evidence type="ECO:0000256" key="1">
    <source>
        <dbReference type="ARBA" id="ARBA00022448"/>
    </source>
</evidence>
<organism evidence="8">
    <name type="scientific">marine metagenome</name>
    <dbReference type="NCBI Taxonomy" id="408172"/>
    <lineage>
        <taxon>unclassified sequences</taxon>
        <taxon>metagenomes</taxon>
        <taxon>ecological metagenomes</taxon>
    </lineage>
</organism>
<dbReference type="InterPro" id="IPR006036">
    <property type="entry name" value="K_uptake_TrkA"/>
</dbReference>
<dbReference type="InterPro" id="IPR036291">
    <property type="entry name" value="NAD(P)-bd_dom_sf"/>
</dbReference>
<evidence type="ECO:0000256" key="5">
    <source>
        <dbReference type="ARBA" id="ARBA00023065"/>
    </source>
</evidence>
<dbReference type="Pfam" id="PF02080">
    <property type="entry name" value="TrkA_C"/>
    <property type="match status" value="1"/>
</dbReference>
<dbReference type="SUPFAM" id="SSF116726">
    <property type="entry name" value="TrkA C-terminal domain-like"/>
    <property type="match status" value="1"/>
</dbReference>
<keyword evidence="1" id="KW-0813">Transport</keyword>
<evidence type="ECO:0008006" key="9">
    <source>
        <dbReference type="Google" id="ProtNLM"/>
    </source>
</evidence>
<keyword evidence="4" id="KW-0520">NAD</keyword>
<evidence type="ECO:0000256" key="4">
    <source>
        <dbReference type="ARBA" id="ARBA00023027"/>
    </source>
</evidence>
<feature type="domain" description="RCK N-terminal" evidence="6">
    <location>
        <begin position="233"/>
        <end position="319"/>
    </location>
</feature>
<dbReference type="PANTHER" id="PTHR43833">
    <property type="entry name" value="POTASSIUM CHANNEL PROTEIN 2-RELATED-RELATED"/>
    <property type="match status" value="1"/>
</dbReference>
<dbReference type="EMBL" id="UINC01087922">
    <property type="protein sequence ID" value="SVC37706.1"/>
    <property type="molecule type" value="Genomic_DNA"/>
</dbReference>
<evidence type="ECO:0000256" key="2">
    <source>
        <dbReference type="ARBA" id="ARBA00022538"/>
    </source>
</evidence>
<gene>
    <name evidence="8" type="ORF">METZ01_LOCUS290560</name>
</gene>
<proteinExistence type="predicted"/>
<keyword evidence="2" id="KW-0633">Potassium transport</keyword>
<dbReference type="InterPro" id="IPR003148">
    <property type="entry name" value="RCK_N"/>
</dbReference>
<reference evidence="8" key="1">
    <citation type="submission" date="2018-05" db="EMBL/GenBank/DDBJ databases">
        <authorList>
            <person name="Lanie J.A."/>
            <person name="Ng W.-L."/>
            <person name="Kazmierczak K.M."/>
            <person name="Andrzejewski T.M."/>
            <person name="Davidsen T.M."/>
            <person name="Wayne K.J."/>
            <person name="Tettelin H."/>
            <person name="Glass J.I."/>
            <person name="Rusch D."/>
            <person name="Podicherti R."/>
            <person name="Tsui H.-C.T."/>
            <person name="Winkler M.E."/>
        </authorList>
    </citation>
    <scope>NUCLEOTIDE SEQUENCE</scope>
</reference>
<dbReference type="GO" id="GO:0015079">
    <property type="term" value="F:potassium ion transmembrane transporter activity"/>
    <property type="evidence" value="ECO:0007669"/>
    <property type="project" value="InterPro"/>
</dbReference>
<dbReference type="SUPFAM" id="SSF51735">
    <property type="entry name" value="NAD(P)-binding Rossmann-fold domains"/>
    <property type="match status" value="2"/>
</dbReference>
<dbReference type="PANTHER" id="PTHR43833:SF5">
    <property type="entry name" value="TRK SYSTEM POTASSIUM UPTAKE PROTEIN TRKA"/>
    <property type="match status" value="1"/>
</dbReference>
<keyword evidence="3" id="KW-0630">Potassium</keyword>
<feature type="non-terminal residue" evidence="8">
    <location>
        <position position="319"/>
    </location>
</feature>
<accession>A0A382LMB2</accession>
<keyword evidence="5" id="KW-0406">Ion transport</keyword>
<dbReference type="Pfam" id="PF02254">
    <property type="entry name" value="TrkA_N"/>
    <property type="match status" value="2"/>
</dbReference>
<dbReference type="AlphaFoldDB" id="A0A382LMB2"/>
<evidence type="ECO:0000259" key="6">
    <source>
        <dbReference type="PROSITE" id="PS51201"/>
    </source>
</evidence>
<feature type="domain" description="RCK N-terminal" evidence="6">
    <location>
        <begin position="1"/>
        <end position="124"/>
    </location>
</feature>